<organism evidence="6 7">
    <name type="scientific">Vanilla planifolia</name>
    <name type="common">Vanilla</name>
    <dbReference type="NCBI Taxonomy" id="51239"/>
    <lineage>
        <taxon>Eukaryota</taxon>
        <taxon>Viridiplantae</taxon>
        <taxon>Streptophyta</taxon>
        <taxon>Embryophyta</taxon>
        <taxon>Tracheophyta</taxon>
        <taxon>Spermatophyta</taxon>
        <taxon>Magnoliopsida</taxon>
        <taxon>Liliopsida</taxon>
        <taxon>Asparagales</taxon>
        <taxon>Orchidaceae</taxon>
        <taxon>Vanilloideae</taxon>
        <taxon>Vanilleae</taxon>
        <taxon>Vanilla</taxon>
    </lineage>
</organism>
<evidence type="ECO:0000256" key="1">
    <source>
        <dbReference type="ARBA" id="ARBA00008773"/>
    </source>
</evidence>
<dbReference type="AlphaFoldDB" id="A0A835R1X0"/>
<protein>
    <recommendedName>
        <fullName evidence="8">Glucan endo-1,3-beta-D-glucosidase</fullName>
    </recommendedName>
</protein>
<evidence type="ECO:0000256" key="5">
    <source>
        <dbReference type="SAM" id="MobiDB-lite"/>
    </source>
</evidence>
<dbReference type="GO" id="GO:0005975">
    <property type="term" value="P:carbohydrate metabolic process"/>
    <property type="evidence" value="ECO:0007669"/>
    <property type="project" value="InterPro"/>
</dbReference>
<comment type="similarity">
    <text evidence="1 4">Belongs to the glycosyl hydrolase 17 family.</text>
</comment>
<feature type="region of interest" description="Disordered" evidence="5">
    <location>
        <begin position="109"/>
        <end position="198"/>
    </location>
</feature>
<dbReference type="EMBL" id="JADCNM010000005">
    <property type="protein sequence ID" value="KAG0484041.1"/>
    <property type="molecule type" value="Genomic_DNA"/>
</dbReference>
<dbReference type="Gene3D" id="3.20.20.80">
    <property type="entry name" value="Glycosidases"/>
    <property type="match status" value="1"/>
</dbReference>
<dbReference type="Proteomes" id="UP000639772">
    <property type="component" value="Unassembled WGS sequence"/>
</dbReference>
<evidence type="ECO:0000256" key="2">
    <source>
        <dbReference type="ARBA" id="ARBA00022801"/>
    </source>
</evidence>
<gene>
    <name evidence="6" type="ORF">HPP92_012125</name>
</gene>
<feature type="compositionally biased region" description="Pro residues" evidence="5">
    <location>
        <begin position="109"/>
        <end position="121"/>
    </location>
</feature>
<evidence type="ECO:0000256" key="3">
    <source>
        <dbReference type="ARBA" id="ARBA00023295"/>
    </source>
</evidence>
<proteinExistence type="inferred from homology"/>
<keyword evidence="2" id="KW-0378">Hydrolase</keyword>
<dbReference type="SUPFAM" id="SSF51445">
    <property type="entry name" value="(Trans)glycosidases"/>
    <property type="match status" value="1"/>
</dbReference>
<accession>A0A835R1X0</accession>
<dbReference type="Pfam" id="PF00332">
    <property type="entry name" value="Glyco_hydro_17"/>
    <property type="match status" value="1"/>
</dbReference>
<feature type="compositionally biased region" description="Pro residues" evidence="5">
    <location>
        <begin position="148"/>
        <end position="198"/>
    </location>
</feature>
<comment type="caution">
    <text evidence="6">The sequence shown here is derived from an EMBL/GenBank/DDBJ whole genome shotgun (WGS) entry which is preliminary data.</text>
</comment>
<evidence type="ECO:0000313" key="7">
    <source>
        <dbReference type="Proteomes" id="UP000639772"/>
    </source>
</evidence>
<dbReference type="OrthoDB" id="941679at2759"/>
<sequence length="198" mass="21171">MISIKLISFEKNTEMKKSTEMGSWLQLCFALPLLCFSGFYFFSGGAEGVGVNYGMLGDNLPSPSQVVSLYRSRNITKLRLFHPDDDVLSSLKNSGIAVILGTYNQDLPASPPIPPSPPLGSAPPSRLMPRQYPSVPSAPATKSSQETCPPPSSPPPVTSKRPLVPPASPSPSPPLSPPKYLPPLTLPPQGPSPPMRPR</sequence>
<dbReference type="InterPro" id="IPR017853">
    <property type="entry name" value="GH"/>
</dbReference>
<keyword evidence="3" id="KW-0326">Glycosidase</keyword>
<dbReference type="InterPro" id="IPR044965">
    <property type="entry name" value="Glyco_hydro_17_plant"/>
</dbReference>
<evidence type="ECO:0008006" key="8">
    <source>
        <dbReference type="Google" id="ProtNLM"/>
    </source>
</evidence>
<reference evidence="6 7" key="1">
    <citation type="journal article" date="2020" name="Nat. Food">
        <title>A phased Vanilla planifolia genome enables genetic improvement of flavour and production.</title>
        <authorList>
            <person name="Hasing T."/>
            <person name="Tang H."/>
            <person name="Brym M."/>
            <person name="Khazi F."/>
            <person name="Huang T."/>
            <person name="Chambers A.H."/>
        </authorList>
    </citation>
    <scope>NUCLEOTIDE SEQUENCE [LARGE SCALE GENOMIC DNA]</scope>
    <source>
        <tissue evidence="6">Leaf</tissue>
    </source>
</reference>
<name>A0A835R1X0_VANPL</name>
<dbReference type="GO" id="GO:0004553">
    <property type="term" value="F:hydrolase activity, hydrolyzing O-glycosyl compounds"/>
    <property type="evidence" value="ECO:0007669"/>
    <property type="project" value="InterPro"/>
</dbReference>
<evidence type="ECO:0000256" key="4">
    <source>
        <dbReference type="RuleBase" id="RU004335"/>
    </source>
</evidence>
<evidence type="ECO:0000313" key="6">
    <source>
        <dbReference type="EMBL" id="KAG0484041.1"/>
    </source>
</evidence>
<dbReference type="PANTHER" id="PTHR32227">
    <property type="entry name" value="GLUCAN ENDO-1,3-BETA-GLUCOSIDASE BG1-RELATED-RELATED"/>
    <property type="match status" value="1"/>
</dbReference>
<dbReference type="InterPro" id="IPR000490">
    <property type="entry name" value="Glyco_hydro_17"/>
</dbReference>